<evidence type="ECO:0000313" key="2">
    <source>
        <dbReference type="Proteomes" id="UP000828048"/>
    </source>
</evidence>
<evidence type="ECO:0000313" key="1">
    <source>
        <dbReference type="EMBL" id="KAH7838981.1"/>
    </source>
</evidence>
<dbReference type="EMBL" id="CM037156">
    <property type="protein sequence ID" value="KAH7838981.1"/>
    <property type="molecule type" value="Genomic_DNA"/>
</dbReference>
<accession>A0ACB7XEH8</accession>
<protein>
    <submittedName>
        <fullName evidence="1">Uncharacterized protein</fullName>
    </submittedName>
</protein>
<comment type="caution">
    <text evidence="1">The sequence shown here is derived from an EMBL/GenBank/DDBJ whole genome shotgun (WGS) entry which is preliminary data.</text>
</comment>
<name>A0ACB7XEH8_9ERIC</name>
<proteinExistence type="predicted"/>
<keyword evidence="2" id="KW-1185">Reference proteome</keyword>
<dbReference type="Proteomes" id="UP000828048">
    <property type="component" value="Chromosome 6"/>
</dbReference>
<reference evidence="1 2" key="1">
    <citation type="journal article" date="2021" name="Hortic Res">
        <title>High-quality reference genome and annotation aids understanding of berry development for evergreen blueberry (Vaccinium darrowii).</title>
        <authorList>
            <person name="Yu J."/>
            <person name="Hulse-Kemp A.M."/>
            <person name="Babiker E."/>
            <person name="Staton M."/>
        </authorList>
    </citation>
    <scope>NUCLEOTIDE SEQUENCE [LARGE SCALE GENOMIC DNA]</scope>
    <source>
        <strain evidence="2">cv. NJ 8807/NJ 8810</strain>
        <tissue evidence="1">Young leaf</tissue>
    </source>
</reference>
<organism evidence="1 2">
    <name type="scientific">Vaccinium darrowii</name>
    <dbReference type="NCBI Taxonomy" id="229202"/>
    <lineage>
        <taxon>Eukaryota</taxon>
        <taxon>Viridiplantae</taxon>
        <taxon>Streptophyta</taxon>
        <taxon>Embryophyta</taxon>
        <taxon>Tracheophyta</taxon>
        <taxon>Spermatophyta</taxon>
        <taxon>Magnoliopsida</taxon>
        <taxon>eudicotyledons</taxon>
        <taxon>Gunneridae</taxon>
        <taxon>Pentapetalae</taxon>
        <taxon>asterids</taxon>
        <taxon>Ericales</taxon>
        <taxon>Ericaceae</taxon>
        <taxon>Vaccinioideae</taxon>
        <taxon>Vaccinieae</taxon>
        <taxon>Vaccinium</taxon>
    </lineage>
</organism>
<gene>
    <name evidence="1" type="ORF">Vadar_033379</name>
</gene>
<sequence length="372" mass="40976">MEKVEANGDAINVNIKFGGRTIPVSLSSDSTVRDLKSLLQPLTNVLPRGQKLIFKGKVLADESTLKSSEVSNGVKIMLMASQGLHQGDGPIKKDVPAPSNLRRNANANQVKEKREITVEKSRTERWKATGVIALSECNLRAIPDEVWNCGPSARVLDLSHNSVEDVPAKIGILSSIQKLLLNANEIRDNSISWEGLTSLKSITNLSLSQNHLTTLPSSLDALARLTQLDIANNELTSLPDEIGHLTQLQVLKANNNRIHVIPSSIGDCTCLVEVDLSANLLLELPEAFSNLHNLKALHLSNNGLKSLPPTLFKMCIRLSTLDLHGSEITMDLLRQLEGWEDFDKRRRLKHQKQLDFRAGGSAEFDEGADKRF</sequence>